<dbReference type="InterPro" id="IPR026893">
    <property type="entry name" value="Tyr/Ser_Pase_IphP-type"/>
</dbReference>
<evidence type="ECO:0000313" key="3">
    <source>
        <dbReference type="Proteomes" id="UP000226431"/>
    </source>
</evidence>
<dbReference type="InterPro" id="IPR016130">
    <property type="entry name" value="Tyr_Pase_AS"/>
</dbReference>
<dbReference type="Proteomes" id="UP000226431">
    <property type="component" value="Unassembled WGS sequence"/>
</dbReference>
<dbReference type="OrthoDB" id="9988524at2759"/>
<dbReference type="PROSITE" id="PS50056">
    <property type="entry name" value="TYR_PHOSPHATASE_2"/>
    <property type="match status" value="1"/>
</dbReference>
<protein>
    <recommendedName>
        <fullName evidence="1">Tyrosine specific protein phosphatases domain-containing protein</fullName>
    </recommendedName>
</protein>
<dbReference type="STRING" id="2004952.A0A2C5ZN08"/>
<dbReference type="PANTHER" id="PTHR31126">
    <property type="entry name" value="TYROSINE-PROTEIN PHOSPHATASE"/>
    <property type="match status" value="1"/>
</dbReference>
<reference evidence="2 3" key="1">
    <citation type="submission" date="2017-06" db="EMBL/GenBank/DDBJ databases">
        <title>Ant-infecting Ophiocordyceps genomes reveal a high diversity of potential behavioral manipulation genes and a possible major role for enterotoxins.</title>
        <authorList>
            <person name="De Bekker C."/>
            <person name="Evans H.C."/>
            <person name="Brachmann A."/>
            <person name="Hughes D.P."/>
        </authorList>
    </citation>
    <scope>NUCLEOTIDE SEQUENCE [LARGE SCALE GENOMIC DNA]</scope>
    <source>
        <strain evidence="2 3">Map16</strain>
    </source>
</reference>
<dbReference type="GO" id="GO:0004721">
    <property type="term" value="F:phosphoprotein phosphatase activity"/>
    <property type="evidence" value="ECO:0007669"/>
    <property type="project" value="InterPro"/>
</dbReference>
<proteinExistence type="predicted"/>
<dbReference type="InterPro" id="IPR000387">
    <property type="entry name" value="Tyr_Pase_dom"/>
</dbReference>
<evidence type="ECO:0000259" key="1">
    <source>
        <dbReference type="PROSITE" id="PS50056"/>
    </source>
</evidence>
<dbReference type="EMBL" id="NJES01000001">
    <property type="protein sequence ID" value="PHH81190.1"/>
    <property type="molecule type" value="Genomic_DNA"/>
</dbReference>
<gene>
    <name evidence="2" type="ORF">CDD80_24</name>
</gene>
<keyword evidence="3" id="KW-1185">Reference proteome</keyword>
<dbReference type="PANTHER" id="PTHR31126:SF10">
    <property type="entry name" value="PROTEIN PHOSPHATASE, PUTATIVE (AFU_ORTHOLOGUE AFUA_6G06650)-RELATED"/>
    <property type="match status" value="1"/>
</dbReference>
<dbReference type="Gene3D" id="3.90.190.10">
    <property type="entry name" value="Protein tyrosine phosphatase superfamily"/>
    <property type="match status" value="1"/>
</dbReference>
<dbReference type="PROSITE" id="PS00383">
    <property type="entry name" value="TYR_PHOSPHATASE_1"/>
    <property type="match status" value="1"/>
</dbReference>
<dbReference type="Pfam" id="PF13350">
    <property type="entry name" value="Y_phosphatase3"/>
    <property type="match status" value="1"/>
</dbReference>
<comment type="caution">
    <text evidence="2">The sequence shown here is derived from an EMBL/GenBank/DDBJ whole genome shotgun (WGS) entry which is preliminary data.</text>
</comment>
<dbReference type="SUPFAM" id="SSF52799">
    <property type="entry name" value="(Phosphotyrosine protein) phosphatases II"/>
    <property type="match status" value="1"/>
</dbReference>
<dbReference type="InterPro" id="IPR029021">
    <property type="entry name" value="Prot-tyrosine_phosphatase-like"/>
</dbReference>
<accession>A0A2C5ZN08</accession>
<name>A0A2C5ZN08_9HYPO</name>
<organism evidence="2 3">
    <name type="scientific">Ophiocordyceps camponoti-rufipedis</name>
    <dbReference type="NCBI Taxonomy" id="2004952"/>
    <lineage>
        <taxon>Eukaryota</taxon>
        <taxon>Fungi</taxon>
        <taxon>Dikarya</taxon>
        <taxon>Ascomycota</taxon>
        <taxon>Pezizomycotina</taxon>
        <taxon>Sordariomycetes</taxon>
        <taxon>Hypocreomycetidae</taxon>
        <taxon>Hypocreales</taxon>
        <taxon>Ophiocordycipitaceae</taxon>
        <taxon>Ophiocordyceps</taxon>
    </lineage>
</organism>
<feature type="domain" description="Tyrosine specific protein phosphatases" evidence="1">
    <location>
        <begin position="175"/>
        <end position="227"/>
    </location>
</feature>
<dbReference type="AlphaFoldDB" id="A0A2C5ZN08"/>
<sequence length="294" mass="32518">MSQPEPAHPLQGVTNFRDVGKTVNCFLGRRLVREGVLFRSARPDDATPHDEAVLRDDLCLKTVIDLRSQTELRQQAAKTPPDAGTITSFIRSLIFAPQLRRIEGFDYHEIGVTGRSFERHLLSKLTWWSFFKVIFLAIIGLRLRASRIIVNEVMAPIGLLGVSTVSLDCSGAHVRDALMLLTSPRSLPILIHCTLGKDRTGLLCALALMALRVPIPAIEHDYSMSDAALVADIDKRLADLRETGFPEEWASTAKNMVPGVQAHLADKYGGIDGYLDSIGFGEDDRIKLSEALLY</sequence>
<evidence type="ECO:0000313" key="2">
    <source>
        <dbReference type="EMBL" id="PHH81190.1"/>
    </source>
</evidence>